<keyword evidence="10" id="KW-1185">Reference proteome</keyword>
<keyword evidence="7 8" id="KW-0472">Membrane</keyword>
<dbReference type="InterPro" id="IPR013969">
    <property type="entry name" value="Oligosacch_biosynth_Alg14"/>
</dbReference>
<evidence type="ECO:0000256" key="5">
    <source>
        <dbReference type="ARBA" id="ARBA00022824"/>
    </source>
</evidence>
<sequence>MNDYFCHSKYSNNKRKPSTIIICVGSGGHTTEMLKLTEHTTKVEEFEKIKGKPNYKIYKIPRSRVVSQSYFTSIFSTLFSVMYSIPLILKNSTRSSFMQWTWNMHSYILLLSIDTKIVFIESFCRTKTFSLTGKILTYIADNFLVQWPGLKEN</sequence>
<reference evidence="9" key="1">
    <citation type="journal article" date="2023" name="Insect Mol. Biol.">
        <title>Genome sequencing provides insights into the evolution of gene families encoding plant cell wall-degrading enzymes in longhorned beetles.</title>
        <authorList>
            <person name="Shin N.R."/>
            <person name="Okamura Y."/>
            <person name="Kirsch R."/>
            <person name="Pauchet Y."/>
        </authorList>
    </citation>
    <scope>NUCLEOTIDE SEQUENCE</scope>
    <source>
        <strain evidence="9">MMC_N1</strain>
    </source>
</reference>
<comment type="similarity">
    <text evidence="2">Belongs to the ALG14 family.</text>
</comment>
<feature type="transmembrane region" description="Helical" evidence="8">
    <location>
        <begin position="70"/>
        <end position="89"/>
    </location>
</feature>
<dbReference type="Pfam" id="PF08660">
    <property type="entry name" value="Alg14"/>
    <property type="match status" value="1"/>
</dbReference>
<evidence type="ECO:0000256" key="8">
    <source>
        <dbReference type="SAM" id="Phobius"/>
    </source>
</evidence>
<keyword evidence="5" id="KW-0256">Endoplasmic reticulum</keyword>
<protein>
    <recommendedName>
        <fullName evidence="3">UDP-N-acetylglucosamine transferase subunit ALG14</fullName>
    </recommendedName>
</protein>
<dbReference type="PANTHER" id="PTHR12154">
    <property type="entry name" value="GLYCOSYL TRANSFERASE-RELATED"/>
    <property type="match status" value="1"/>
</dbReference>
<evidence type="ECO:0000256" key="4">
    <source>
        <dbReference type="ARBA" id="ARBA00022692"/>
    </source>
</evidence>
<evidence type="ECO:0000313" key="9">
    <source>
        <dbReference type="EMBL" id="KAJ8981305.1"/>
    </source>
</evidence>
<evidence type="ECO:0000256" key="2">
    <source>
        <dbReference type="ARBA" id="ARBA00009731"/>
    </source>
</evidence>
<proteinExistence type="inferred from homology"/>
<keyword evidence="6 8" id="KW-1133">Transmembrane helix</keyword>
<dbReference type="PANTHER" id="PTHR12154:SF4">
    <property type="entry name" value="UDP-N-ACETYLGLUCOSAMINE TRANSFERASE SUBUNIT ALG14 HOMOLOG"/>
    <property type="match status" value="1"/>
</dbReference>
<comment type="caution">
    <text evidence="9">The sequence shown here is derived from an EMBL/GenBank/DDBJ whole genome shotgun (WGS) entry which is preliminary data.</text>
</comment>
<gene>
    <name evidence="9" type="ORF">NQ317_004043</name>
</gene>
<evidence type="ECO:0000256" key="6">
    <source>
        <dbReference type="ARBA" id="ARBA00022989"/>
    </source>
</evidence>
<organism evidence="9 10">
    <name type="scientific">Molorchus minor</name>
    <dbReference type="NCBI Taxonomy" id="1323400"/>
    <lineage>
        <taxon>Eukaryota</taxon>
        <taxon>Metazoa</taxon>
        <taxon>Ecdysozoa</taxon>
        <taxon>Arthropoda</taxon>
        <taxon>Hexapoda</taxon>
        <taxon>Insecta</taxon>
        <taxon>Pterygota</taxon>
        <taxon>Neoptera</taxon>
        <taxon>Endopterygota</taxon>
        <taxon>Coleoptera</taxon>
        <taxon>Polyphaga</taxon>
        <taxon>Cucujiformia</taxon>
        <taxon>Chrysomeloidea</taxon>
        <taxon>Cerambycidae</taxon>
        <taxon>Lamiinae</taxon>
        <taxon>Monochamini</taxon>
        <taxon>Molorchus</taxon>
    </lineage>
</organism>
<evidence type="ECO:0000256" key="1">
    <source>
        <dbReference type="ARBA" id="ARBA00004389"/>
    </source>
</evidence>
<dbReference type="EMBL" id="JAPWTJ010000191">
    <property type="protein sequence ID" value="KAJ8981305.1"/>
    <property type="molecule type" value="Genomic_DNA"/>
</dbReference>
<dbReference type="Gene3D" id="3.40.50.2000">
    <property type="entry name" value="Glycogen Phosphorylase B"/>
    <property type="match status" value="1"/>
</dbReference>
<keyword evidence="4 8" id="KW-0812">Transmembrane</keyword>
<accession>A0ABQ9JVK8</accession>
<dbReference type="Proteomes" id="UP001162164">
    <property type="component" value="Unassembled WGS sequence"/>
</dbReference>
<evidence type="ECO:0000256" key="3">
    <source>
        <dbReference type="ARBA" id="ARBA00017467"/>
    </source>
</evidence>
<comment type="subcellular location">
    <subcellularLocation>
        <location evidence="1">Endoplasmic reticulum membrane</location>
        <topology evidence="1">Single-pass membrane protein</topology>
    </subcellularLocation>
</comment>
<evidence type="ECO:0000313" key="10">
    <source>
        <dbReference type="Proteomes" id="UP001162164"/>
    </source>
</evidence>
<evidence type="ECO:0000256" key="7">
    <source>
        <dbReference type="ARBA" id="ARBA00023136"/>
    </source>
</evidence>
<name>A0ABQ9JVK8_9CUCU</name>